<sequence length="80" mass="9195">MNYIQSSKSKQQARPLQQPATRKHERRPRELSTGDPMSDKRRPSEQSAGDGAREENLNWLPNLSLVPKIINTLLQLFSPR</sequence>
<dbReference type="AlphaFoldDB" id="A0AA88E7K9"/>
<dbReference type="Proteomes" id="UP001187192">
    <property type="component" value="Unassembled WGS sequence"/>
</dbReference>
<evidence type="ECO:0000256" key="1">
    <source>
        <dbReference type="SAM" id="MobiDB-lite"/>
    </source>
</evidence>
<name>A0AA88E7K9_FICCA</name>
<evidence type="ECO:0000313" key="3">
    <source>
        <dbReference type="Proteomes" id="UP001187192"/>
    </source>
</evidence>
<protein>
    <submittedName>
        <fullName evidence="2">Uncharacterized protein</fullName>
    </submittedName>
</protein>
<gene>
    <name evidence="2" type="ORF">TIFTF001_034295</name>
</gene>
<accession>A0AA88E7K9</accession>
<evidence type="ECO:0000313" key="2">
    <source>
        <dbReference type="EMBL" id="GMN65219.1"/>
    </source>
</evidence>
<dbReference type="EMBL" id="BTGU01000221">
    <property type="protein sequence ID" value="GMN65219.1"/>
    <property type="molecule type" value="Genomic_DNA"/>
</dbReference>
<comment type="caution">
    <text evidence="2">The sequence shown here is derived from an EMBL/GenBank/DDBJ whole genome shotgun (WGS) entry which is preliminary data.</text>
</comment>
<proteinExistence type="predicted"/>
<feature type="region of interest" description="Disordered" evidence="1">
    <location>
        <begin position="1"/>
        <end position="56"/>
    </location>
</feature>
<feature type="compositionally biased region" description="Polar residues" evidence="1">
    <location>
        <begin position="1"/>
        <end position="20"/>
    </location>
</feature>
<reference evidence="2" key="1">
    <citation type="submission" date="2023-07" db="EMBL/GenBank/DDBJ databases">
        <title>draft genome sequence of fig (Ficus carica).</title>
        <authorList>
            <person name="Takahashi T."/>
            <person name="Nishimura K."/>
        </authorList>
    </citation>
    <scope>NUCLEOTIDE SEQUENCE</scope>
</reference>
<keyword evidence="3" id="KW-1185">Reference proteome</keyword>
<organism evidence="2 3">
    <name type="scientific">Ficus carica</name>
    <name type="common">Common fig</name>
    <dbReference type="NCBI Taxonomy" id="3494"/>
    <lineage>
        <taxon>Eukaryota</taxon>
        <taxon>Viridiplantae</taxon>
        <taxon>Streptophyta</taxon>
        <taxon>Embryophyta</taxon>
        <taxon>Tracheophyta</taxon>
        <taxon>Spermatophyta</taxon>
        <taxon>Magnoliopsida</taxon>
        <taxon>eudicotyledons</taxon>
        <taxon>Gunneridae</taxon>
        <taxon>Pentapetalae</taxon>
        <taxon>rosids</taxon>
        <taxon>fabids</taxon>
        <taxon>Rosales</taxon>
        <taxon>Moraceae</taxon>
        <taxon>Ficeae</taxon>
        <taxon>Ficus</taxon>
    </lineage>
</organism>
<feature type="compositionally biased region" description="Basic and acidic residues" evidence="1">
    <location>
        <begin position="27"/>
        <end position="44"/>
    </location>
</feature>